<dbReference type="OMA" id="AWADDDI"/>
<dbReference type="Proteomes" id="UP000019132">
    <property type="component" value="Unassembled WGS sequence"/>
</dbReference>
<keyword evidence="4" id="KW-1185">Reference proteome</keyword>
<evidence type="ECO:0000259" key="2">
    <source>
        <dbReference type="PROSITE" id="PS50003"/>
    </source>
</evidence>
<reference evidence="3" key="3">
    <citation type="submission" date="2015-02" db="UniProtKB">
        <authorList>
            <consortium name="EnsemblProtists"/>
        </authorList>
    </citation>
    <scope>IDENTIFICATION</scope>
    <source>
        <strain evidence="3">DAOM BR144</strain>
    </source>
</reference>
<dbReference type="PROSITE" id="PS50003">
    <property type="entry name" value="PH_DOMAIN"/>
    <property type="match status" value="1"/>
</dbReference>
<sequence length="335" mass="38121">MAPQQPPPPEIEGFLKKLKRKTSNLSGSWNKRWFFVDPKRREFGYAKTKAPDAPKSSIYLNDITAVVQFDDTHFQVESRTRNFFLCGESKASTTCWVKSLDEYRKKMAEYEKEKARYDAIVQAQMLPPDAKTEVASSTLASKVVTRKATPSSNNKGLASGSSHARPSDDEPSRDSFSSSPSSSSGSSVSSPSLKRASRATERQARVERRSPSPAETPPKEKRRERERTDGEKKSDRSRERDQARDHDHRGHEREREREKYRSREREREKDHSHEQERGRNERSPSSSSRSRSKPSAGSRTNSRLQFENRSIGDASSVRAHPGKGYVMQAWADDDI</sequence>
<accession>K3X6M0</accession>
<feature type="compositionally biased region" description="Low complexity" evidence="1">
    <location>
        <begin position="283"/>
        <end position="299"/>
    </location>
</feature>
<dbReference type="SUPFAM" id="SSF50729">
    <property type="entry name" value="PH domain-like"/>
    <property type="match status" value="1"/>
</dbReference>
<feature type="compositionally biased region" description="Basic and acidic residues" evidence="1">
    <location>
        <begin position="198"/>
        <end position="210"/>
    </location>
</feature>
<name>K3X6M0_GLOUD</name>
<feature type="domain" description="PH" evidence="2">
    <location>
        <begin position="8"/>
        <end position="105"/>
    </location>
</feature>
<dbReference type="InterPro" id="IPR001849">
    <property type="entry name" value="PH_domain"/>
</dbReference>
<dbReference type="InterPro" id="IPR011993">
    <property type="entry name" value="PH-like_dom_sf"/>
</dbReference>
<reference evidence="4" key="2">
    <citation type="submission" date="2010-04" db="EMBL/GenBank/DDBJ databases">
        <authorList>
            <person name="Buell R."/>
            <person name="Hamilton J."/>
            <person name="Hostetler J."/>
        </authorList>
    </citation>
    <scope>NUCLEOTIDE SEQUENCE [LARGE SCALE GENOMIC DNA]</scope>
    <source>
        <strain evidence="4">DAOM:BR144</strain>
    </source>
</reference>
<dbReference type="AlphaFoldDB" id="K3X6M0"/>
<evidence type="ECO:0000313" key="3">
    <source>
        <dbReference type="EnsemblProtists" id="PYU1_T012869"/>
    </source>
</evidence>
<evidence type="ECO:0000256" key="1">
    <source>
        <dbReference type="SAM" id="MobiDB-lite"/>
    </source>
</evidence>
<dbReference type="eggNOG" id="ENOG502S1EG">
    <property type="taxonomic scope" value="Eukaryota"/>
</dbReference>
<dbReference type="Pfam" id="PF00169">
    <property type="entry name" value="PH"/>
    <property type="match status" value="1"/>
</dbReference>
<feature type="compositionally biased region" description="Basic and acidic residues" evidence="1">
    <location>
        <begin position="217"/>
        <end position="282"/>
    </location>
</feature>
<dbReference type="Gene3D" id="2.30.29.30">
    <property type="entry name" value="Pleckstrin-homology domain (PH domain)/Phosphotyrosine-binding domain (PTB)"/>
    <property type="match status" value="1"/>
</dbReference>
<dbReference type="SMART" id="SM00233">
    <property type="entry name" value="PH"/>
    <property type="match status" value="1"/>
</dbReference>
<dbReference type="EMBL" id="GL376581">
    <property type="status" value="NOT_ANNOTATED_CDS"/>
    <property type="molecule type" value="Genomic_DNA"/>
</dbReference>
<dbReference type="EnsemblProtists" id="PYU1_T012869">
    <property type="protein sequence ID" value="PYU1_T012869"/>
    <property type="gene ID" value="PYU1_G012842"/>
</dbReference>
<reference evidence="4" key="1">
    <citation type="journal article" date="2010" name="Genome Biol.">
        <title>Genome sequence of the necrotrophic plant pathogen Pythium ultimum reveals original pathogenicity mechanisms and effector repertoire.</title>
        <authorList>
            <person name="Levesque C.A."/>
            <person name="Brouwer H."/>
            <person name="Cano L."/>
            <person name="Hamilton J.P."/>
            <person name="Holt C."/>
            <person name="Huitema E."/>
            <person name="Raffaele S."/>
            <person name="Robideau G.P."/>
            <person name="Thines M."/>
            <person name="Win J."/>
            <person name="Zerillo M.M."/>
            <person name="Beakes G.W."/>
            <person name="Boore J.L."/>
            <person name="Busam D."/>
            <person name="Dumas B."/>
            <person name="Ferriera S."/>
            <person name="Fuerstenberg S.I."/>
            <person name="Gachon C.M."/>
            <person name="Gaulin E."/>
            <person name="Govers F."/>
            <person name="Grenville-Briggs L."/>
            <person name="Horner N."/>
            <person name="Hostetler J."/>
            <person name="Jiang R.H."/>
            <person name="Johnson J."/>
            <person name="Krajaejun T."/>
            <person name="Lin H."/>
            <person name="Meijer H.J."/>
            <person name="Moore B."/>
            <person name="Morris P."/>
            <person name="Phuntmart V."/>
            <person name="Puiu D."/>
            <person name="Shetty J."/>
            <person name="Stajich J.E."/>
            <person name="Tripathy S."/>
            <person name="Wawra S."/>
            <person name="van West P."/>
            <person name="Whitty B.R."/>
            <person name="Coutinho P.M."/>
            <person name="Henrissat B."/>
            <person name="Martin F."/>
            <person name="Thomas P.D."/>
            <person name="Tyler B.M."/>
            <person name="De Vries R.P."/>
            <person name="Kamoun S."/>
            <person name="Yandell M."/>
            <person name="Tisserat N."/>
            <person name="Buell C.R."/>
        </authorList>
    </citation>
    <scope>NUCLEOTIDE SEQUENCE</scope>
    <source>
        <strain evidence="4">DAOM:BR144</strain>
    </source>
</reference>
<proteinExistence type="predicted"/>
<feature type="compositionally biased region" description="Polar residues" evidence="1">
    <location>
        <begin position="148"/>
        <end position="164"/>
    </location>
</feature>
<dbReference type="CDD" id="cd00821">
    <property type="entry name" value="PH"/>
    <property type="match status" value="1"/>
</dbReference>
<evidence type="ECO:0000313" key="4">
    <source>
        <dbReference type="Proteomes" id="UP000019132"/>
    </source>
</evidence>
<protein>
    <recommendedName>
        <fullName evidence="2">PH domain-containing protein</fullName>
    </recommendedName>
</protein>
<dbReference type="VEuPathDB" id="FungiDB:PYU1_G012842"/>
<feature type="region of interest" description="Disordered" evidence="1">
    <location>
        <begin position="142"/>
        <end position="335"/>
    </location>
</feature>
<dbReference type="InParanoid" id="K3X6M0"/>
<dbReference type="HOGENOM" id="CLU_881304_0_0_1"/>
<organism evidence="3 4">
    <name type="scientific">Globisporangium ultimum (strain ATCC 200006 / CBS 805.95 / DAOM BR144)</name>
    <name type="common">Pythium ultimum</name>
    <dbReference type="NCBI Taxonomy" id="431595"/>
    <lineage>
        <taxon>Eukaryota</taxon>
        <taxon>Sar</taxon>
        <taxon>Stramenopiles</taxon>
        <taxon>Oomycota</taxon>
        <taxon>Peronosporomycetes</taxon>
        <taxon>Pythiales</taxon>
        <taxon>Pythiaceae</taxon>
        <taxon>Globisporangium</taxon>
    </lineage>
</organism>
<feature type="compositionally biased region" description="Low complexity" evidence="1">
    <location>
        <begin position="174"/>
        <end position="192"/>
    </location>
</feature>